<accession>A0A9N7N2X0</accession>
<organism evidence="4 5">
    <name type="scientific">Striga hermonthica</name>
    <name type="common">Purple witchweed</name>
    <name type="synonym">Buchnera hermonthica</name>
    <dbReference type="NCBI Taxonomy" id="68872"/>
    <lineage>
        <taxon>Eukaryota</taxon>
        <taxon>Viridiplantae</taxon>
        <taxon>Streptophyta</taxon>
        <taxon>Embryophyta</taxon>
        <taxon>Tracheophyta</taxon>
        <taxon>Spermatophyta</taxon>
        <taxon>Magnoliopsida</taxon>
        <taxon>eudicotyledons</taxon>
        <taxon>Gunneridae</taxon>
        <taxon>Pentapetalae</taxon>
        <taxon>asterids</taxon>
        <taxon>lamiids</taxon>
        <taxon>Lamiales</taxon>
        <taxon>Orobanchaceae</taxon>
        <taxon>Buchnereae</taxon>
        <taxon>Striga</taxon>
    </lineage>
</organism>
<dbReference type="SMART" id="SM00198">
    <property type="entry name" value="SCP"/>
    <property type="match status" value="1"/>
</dbReference>
<keyword evidence="2" id="KW-0732">Signal</keyword>
<evidence type="ECO:0000313" key="5">
    <source>
        <dbReference type="Proteomes" id="UP001153555"/>
    </source>
</evidence>
<dbReference type="SUPFAM" id="SSF55797">
    <property type="entry name" value="PR-1-like"/>
    <property type="match status" value="1"/>
</dbReference>
<gene>
    <name evidence="4" type="ORF">SHERM_17858</name>
</gene>
<name>A0A9N7N2X0_STRHE</name>
<dbReference type="PANTHER" id="PTHR10334">
    <property type="entry name" value="CYSTEINE-RICH SECRETORY PROTEIN-RELATED"/>
    <property type="match status" value="1"/>
</dbReference>
<sequence length="168" mass="19175">MRPCFYIFLFISLFICLTLATANHQRTTINEKIACLIVHNNVRAGVGLQPLVWSKKLTKYARSYAEKRRADCQLKHSGSRWYGENIFWGSGKIWSMTQAARDWAGEKASYHYSSNSCDSGKMCGHYTQIVWRDTTKVGCAKVACDNNKGIFITCNYHPPGNYIGERPY</sequence>
<proteinExistence type="predicted"/>
<dbReference type="FunFam" id="3.40.33.10:FF:000004">
    <property type="entry name" value="CAP, cysteine-rich secretory protein, antigen 5"/>
    <property type="match status" value="1"/>
</dbReference>
<dbReference type="InterPro" id="IPR018244">
    <property type="entry name" value="Allrgn_V5/Tpx1_CS"/>
</dbReference>
<feature type="domain" description="SCP" evidence="3">
    <location>
        <begin position="30"/>
        <end position="164"/>
    </location>
</feature>
<reference evidence="4" key="1">
    <citation type="submission" date="2019-12" db="EMBL/GenBank/DDBJ databases">
        <authorList>
            <person name="Scholes J."/>
        </authorList>
    </citation>
    <scope>NUCLEOTIDE SEQUENCE</scope>
</reference>
<protein>
    <submittedName>
        <fullName evidence="4">CAP (Cysteine-rich secretory proteins- Antigen 5-and Pathogenesis-related 1 protein) superfamily protein</fullName>
    </submittedName>
</protein>
<dbReference type="InterPro" id="IPR035940">
    <property type="entry name" value="CAP_sf"/>
</dbReference>
<dbReference type="PROSITE" id="PS01009">
    <property type="entry name" value="CRISP_1"/>
    <property type="match status" value="1"/>
</dbReference>
<dbReference type="Gene3D" id="3.40.33.10">
    <property type="entry name" value="CAP"/>
    <property type="match status" value="1"/>
</dbReference>
<dbReference type="OrthoDB" id="337038at2759"/>
<dbReference type="GO" id="GO:0005576">
    <property type="term" value="C:extracellular region"/>
    <property type="evidence" value="ECO:0007669"/>
    <property type="project" value="InterPro"/>
</dbReference>
<dbReference type="InterPro" id="IPR001283">
    <property type="entry name" value="CRISP-related"/>
</dbReference>
<evidence type="ECO:0000313" key="4">
    <source>
        <dbReference type="EMBL" id="CAA0819386.1"/>
    </source>
</evidence>
<dbReference type="EMBL" id="CACSLK010018944">
    <property type="protein sequence ID" value="CAA0819386.1"/>
    <property type="molecule type" value="Genomic_DNA"/>
</dbReference>
<dbReference type="PROSITE" id="PS01010">
    <property type="entry name" value="CRISP_2"/>
    <property type="match status" value="1"/>
</dbReference>
<dbReference type="InterPro" id="IPR014044">
    <property type="entry name" value="CAP_dom"/>
</dbReference>
<dbReference type="CDD" id="cd05381">
    <property type="entry name" value="CAP_PR-1"/>
    <property type="match status" value="1"/>
</dbReference>
<evidence type="ECO:0000256" key="2">
    <source>
        <dbReference type="SAM" id="SignalP"/>
    </source>
</evidence>
<keyword evidence="5" id="KW-1185">Reference proteome</keyword>
<evidence type="ECO:0000259" key="3">
    <source>
        <dbReference type="SMART" id="SM00198"/>
    </source>
</evidence>
<evidence type="ECO:0000256" key="1">
    <source>
        <dbReference type="ARBA" id="ARBA00023265"/>
    </source>
</evidence>
<keyword evidence="1" id="KW-0568">Pathogenesis-related protein</keyword>
<dbReference type="AlphaFoldDB" id="A0A9N7N2X0"/>
<dbReference type="Pfam" id="PF00188">
    <property type="entry name" value="CAP"/>
    <property type="match status" value="1"/>
</dbReference>
<dbReference type="PRINTS" id="PR00837">
    <property type="entry name" value="V5TPXLIKE"/>
</dbReference>
<keyword evidence="1" id="KW-0611">Plant defense</keyword>
<dbReference type="Proteomes" id="UP001153555">
    <property type="component" value="Unassembled WGS sequence"/>
</dbReference>
<comment type="caution">
    <text evidence="4">The sequence shown here is derived from an EMBL/GenBank/DDBJ whole genome shotgun (WGS) entry which is preliminary data.</text>
</comment>
<feature type="chain" id="PRO_5040293843" evidence="2">
    <location>
        <begin position="21"/>
        <end position="168"/>
    </location>
</feature>
<feature type="signal peptide" evidence="2">
    <location>
        <begin position="1"/>
        <end position="20"/>
    </location>
</feature>